<keyword evidence="4" id="KW-1185">Reference proteome</keyword>
<dbReference type="InterPro" id="IPR038731">
    <property type="entry name" value="RgtA/B/C-like"/>
</dbReference>
<feature type="transmembrane region" description="Helical" evidence="1">
    <location>
        <begin position="403"/>
        <end position="423"/>
    </location>
</feature>
<feature type="domain" description="Glycosyltransferase RgtA/B/C/D-like" evidence="2">
    <location>
        <begin position="165"/>
        <end position="267"/>
    </location>
</feature>
<reference evidence="3 4" key="1">
    <citation type="journal article" date="2016" name="J. Microbiol.">
        <title>Dankookia rubra gen. nov., sp. nov., an alphaproteobacterium isolated from sediment of a shallow stream.</title>
        <authorList>
            <person name="Kim W.H."/>
            <person name="Kim D.H."/>
            <person name="Kang K."/>
            <person name="Ahn T.Y."/>
        </authorList>
    </citation>
    <scope>NUCLEOTIDE SEQUENCE [LARGE SCALE GENOMIC DNA]</scope>
    <source>
        <strain evidence="3 4">JCM30602</strain>
    </source>
</reference>
<keyword evidence="1" id="KW-0472">Membrane</keyword>
<feature type="transmembrane region" description="Helical" evidence="1">
    <location>
        <begin position="435"/>
        <end position="455"/>
    </location>
</feature>
<feature type="transmembrane region" description="Helical" evidence="1">
    <location>
        <begin position="376"/>
        <end position="397"/>
    </location>
</feature>
<dbReference type="EMBL" id="SMSJ01000034">
    <property type="protein sequence ID" value="TDH60618.1"/>
    <property type="molecule type" value="Genomic_DNA"/>
</dbReference>
<proteinExistence type="predicted"/>
<evidence type="ECO:0000313" key="4">
    <source>
        <dbReference type="Proteomes" id="UP000295096"/>
    </source>
</evidence>
<organism evidence="3 4">
    <name type="scientific">Dankookia rubra</name>
    <dbReference type="NCBI Taxonomy" id="1442381"/>
    <lineage>
        <taxon>Bacteria</taxon>
        <taxon>Pseudomonadati</taxon>
        <taxon>Pseudomonadota</taxon>
        <taxon>Alphaproteobacteria</taxon>
        <taxon>Acetobacterales</taxon>
        <taxon>Roseomonadaceae</taxon>
        <taxon>Dankookia</taxon>
    </lineage>
</organism>
<name>A0A4R5QDC1_9PROT</name>
<keyword evidence="1" id="KW-1133">Transmembrane helix</keyword>
<feature type="transmembrane region" description="Helical" evidence="1">
    <location>
        <begin position="215"/>
        <end position="233"/>
    </location>
</feature>
<keyword evidence="1" id="KW-0812">Transmembrane</keyword>
<feature type="transmembrane region" description="Helical" evidence="1">
    <location>
        <begin position="345"/>
        <end position="369"/>
    </location>
</feature>
<dbReference type="Pfam" id="PF13231">
    <property type="entry name" value="PMT_2"/>
    <property type="match status" value="1"/>
</dbReference>
<dbReference type="OrthoDB" id="7269941at2"/>
<evidence type="ECO:0000259" key="2">
    <source>
        <dbReference type="Pfam" id="PF13231"/>
    </source>
</evidence>
<gene>
    <name evidence="3" type="ORF">E2C06_20945</name>
</gene>
<evidence type="ECO:0000256" key="1">
    <source>
        <dbReference type="SAM" id="Phobius"/>
    </source>
</evidence>
<feature type="transmembrane region" description="Helical" evidence="1">
    <location>
        <begin position="288"/>
        <end position="307"/>
    </location>
</feature>
<accession>A0A4R5QDC1</accession>
<sequence length="637" mass="68412">MAARLPAAGRVPRPKAFSSMARVSVIRSRNGGNLCQCSDFALQEVPCRRMPSRRLAIARGNELPAITTQTAGQTAWPRWLLHLALLATVVTLAGLAMLWLQRNPLLTSWDEVMHQNNSMSDALLLRHGNLPALRDAFFLQNRWLPPGLRLIGLPIAATFWDQAPIALRIAAAVLTLLPLPIIWFGLRPVAGAAGATAGALLFALTPQNLVGAQSFMTETVLHLAAALAMTLLLREALAPRPGALRLALLGPVLGLGALSKLTFLPTIGIVWVGVAAWRLWRDRDAAGFALRLALPSIGLALVAWPHYLLNIPRYLAYAKATAGGYAYNPVEATGLDFARYAVGDLVWEVFGLGGTALLLAALVAGFLVWRRLATTEWAFVLLAALAAAPPFLAFLLSRNQTERYMAISLVILAFPAGILLGTALRQASGLAARTLAGTAGGAALAQLGMAWWVALAGPVEARPLRPMVEAAWRPNFACDFHALTALVPPGHAAPRIGLFGLTLAVNPPNLQQAFLRRGTLAKTIEILNDSATEVDWDQVLRETRKVDLVVVPEVFWHGGRDPLKPASMRNVGDRSLGDYRARLAAEHLVEDRGAIATGPDDYCTVHVLAVHPPPIAPEDAERLRPLRPEVHAVAGGT</sequence>
<protein>
    <recommendedName>
        <fullName evidence="2">Glycosyltransferase RgtA/B/C/D-like domain-containing protein</fullName>
    </recommendedName>
</protein>
<feature type="transmembrane region" description="Helical" evidence="1">
    <location>
        <begin position="79"/>
        <end position="100"/>
    </location>
</feature>
<comment type="caution">
    <text evidence="3">The sequence shown here is derived from an EMBL/GenBank/DDBJ whole genome shotgun (WGS) entry which is preliminary data.</text>
</comment>
<dbReference type="AlphaFoldDB" id="A0A4R5QDC1"/>
<evidence type="ECO:0000313" key="3">
    <source>
        <dbReference type="EMBL" id="TDH60618.1"/>
    </source>
</evidence>
<dbReference type="Proteomes" id="UP000295096">
    <property type="component" value="Unassembled WGS sequence"/>
</dbReference>
<feature type="transmembrane region" description="Helical" evidence="1">
    <location>
        <begin position="253"/>
        <end position="276"/>
    </location>
</feature>